<dbReference type="Gramene" id="ONIVA04G15950.1">
    <property type="protein sequence ID" value="ONIVA04G15950.1"/>
    <property type="gene ID" value="ONIVA04G15950"/>
</dbReference>
<evidence type="ECO:0000313" key="3">
    <source>
        <dbReference type="Proteomes" id="UP000006591"/>
    </source>
</evidence>
<dbReference type="EnsemblPlants" id="ONIVA04G15950.1">
    <property type="protein sequence ID" value="ONIVA04G15950.1"/>
    <property type="gene ID" value="ONIVA04G15950"/>
</dbReference>
<dbReference type="AlphaFoldDB" id="A0A0E0H2R8"/>
<dbReference type="Proteomes" id="UP000006591">
    <property type="component" value="Chromosome 4"/>
</dbReference>
<reference evidence="2" key="2">
    <citation type="submission" date="2018-04" db="EMBL/GenBank/DDBJ databases">
        <title>OnivRS2 (Oryza nivara Reference Sequence Version 2).</title>
        <authorList>
            <person name="Zhang J."/>
            <person name="Kudrna D."/>
            <person name="Lee S."/>
            <person name="Talag J."/>
            <person name="Rajasekar S."/>
            <person name="Welchert J."/>
            <person name="Hsing Y.-I."/>
            <person name="Wing R.A."/>
        </authorList>
    </citation>
    <scope>NUCLEOTIDE SEQUENCE [LARGE SCALE GENOMIC DNA]</scope>
    <source>
        <strain evidence="2">SL10</strain>
    </source>
</reference>
<accession>A0A0E0H2R8</accession>
<dbReference type="HOGENOM" id="CLU_1848165_0_0_1"/>
<keyword evidence="3" id="KW-1185">Reference proteome</keyword>
<dbReference type="OMA" id="ANDLHFC"/>
<evidence type="ECO:0000256" key="1">
    <source>
        <dbReference type="SAM" id="MobiDB-lite"/>
    </source>
</evidence>
<name>A0A0E0H2R8_ORYNI</name>
<protein>
    <submittedName>
        <fullName evidence="2">Uncharacterized protein</fullName>
    </submittedName>
</protein>
<reference evidence="2" key="1">
    <citation type="submission" date="2015-04" db="UniProtKB">
        <authorList>
            <consortium name="EnsemblPlants"/>
        </authorList>
    </citation>
    <scope>IDENTIFICATION</scope>
    <source>
        <strain evidence="2">SL10</strain>
    </source>
</reference>
<evidence type="ECO:0000313" key="2">
    <source>
        <dbReference type="EnsemblPlants" id="ONIVA04G15950.1"/>
    </source>
</evidence>
<sequence>MNKKYLESGDGSASARSNGVFPGKSKSTGRCLVVGYIGRLRRPRGPPDLAVGGDIELNDLHRRQADPAVSSASSSFANDLHFCDLGGGCSFIPCVIVGSVASSSGARLLFKNFRHRERNKWQQEYVYNSTCIQVYRHSRRKLYNMYRSACIPT</sequence>
<proteinExistence type="predicted"/>
<organism evidence="2">
    <name type="scientific">Oryza nivara</name>
    <name type="common">Indian wild rice</name>
    <name type="synonym">Oryza sativa f. spontanea</name>
    <dbReference type="NCBI Taxonomy" id="4536"/>
    <lineage>
        <taxon>Eukaryota</taxon>
        <taxon>Viridiplantae</taxon>
        <taxon>Streptophyta</taxon>
        <taxon>Embryophyta</taxon>
        <taxon>Tracheophyta</taxon>
        <taxon>Spermatophyta</taxon>
        <taxon>Magnoliopsida</taxon>
        <taxon>Liliopsida</taxon>
        <taxon>Poales</taxon>
        <taxon>Poaceae</taxon>
        <taxon>BOP clade</taxon>
        <taxon>Oryzoideae</taxon>
        <taxon>Oryzeae</taxon>
        <taxon>Oryzinae</taxon>
        <taxon>Oryza</taxon>
    </lineage>
</organism>
<feature type="region of interest" description="Disordered" evidence="1">
    <location>
        <begin position="1"/>
        <end position="26"/>
    </location>
</feature>